<dbReference type="EMBL" id="CR382136">
    <property type="protein sequence ID" value="CAG87461.1"/>
    <property type="molecule type" value="Genomic_DNA"/>
</dbReference>
<dbReference type="GO" id="GO:0005789">
    <property type="term" value="C:endoplasmic reticulum membrane"/>
    <property type="evidence" value="ECO:0007669"/>
    <property type="project" value="TreeGrafter"/>
</dbReference>
<keyword evidence="3" id="KW-1185">Reference proteome</keyword>
<sequence>MITTSVAPVTTDIQFRHKYSKHGKTSYNIKSTNLEIDNSEDSEGEEIIEYANEEGIFIQEQANEESFIRKHEIPRKTFHSFTGIFTLWLYVNGYNQRQLVFPMLIMAITCFFQDFIRFRVPSVNDKLIKLYSSMMRESEKNSYNGILFFLIGIIITSSLLPKDICLMCNLLLSWGDTSASLFGREFGKYTPKLSTNKSLAGSLASFATGVGCCYLMYMFMIPKYHHLVDLPNDIMWSPETSSLNIHCFAIACGFISSISEFIDLWGMDDNFTIPVLSGSFLYSLVHIFKNYP</sequence>
<dbReference type="FunCoup" id="Q6BR83">
    <property type="interactions" value="58"/>
</dbReference>
<dbReference type="STRING" id="284592.Q6BR83"/>
<dbReference type="VEuPathDB" id="FungiDB:DEHA2D18436g"/>
<feature type="transmembrane region" description="Helical" evidence="1">
    <location>
        <begin position="141"/>
        <end position="160"/>
    </location>
</feature>
<proteinExistence type="predicted"/>
<name>Q6BR83_DEBHA</name>
<feature type="transmembrane region" description="Helical" evidence="1">
    <location>
        <begin position="77"/>
        <end position="93"/>
    </location>
</feature>
<dbReference type="HOGENOM" id="CLU_031477_0_1_1"/>
<feature type="transmembrane region" description="Helical" evidence="1">
    <location>
        <begin position="271"/>
        <end position="288"/>
    </location>
</feature>
<dbReference type="AlphaFoldDB" id="Q6BR83"/>
<evidence type="ECO:0000313" key="2">
    <source>
        <dbReference type="EMBL" id="CAG87461.1"/>
    </source>
</evidence>
<dbReference type="GO" id="GO:0006654">
    <property type="term" value="P:phosphatidic acid biosynthetic process"/>
    <property type="evidence" value="ECO:0007669"/>
    <property type="project" value="TreeGrafter"/>
</dbReference>
<dbReference type="InterPro" id="IPR037997">
    <property type="entry name" value="Dgk1-like"/>
</dbReference>
<gene>
    <name evidence="2" type="ordered locus">DEHA2D18436g</name>
</gene>
<accession>Q6BR83</accession>
<keyword evidence="1" id="KW-0812">Transmembrane</keyword>
<dbReference type="RefSeq" id="XP_459287.1">
    <property type="nucleotide sequence ID" value="XM_459287.1"/>
</dbReference>
<keyword evidence="1" id="KW-1133">Transmembrane helix</keyword>
<evidence type="ECO:0000313" key="3">
    <source>
        <dbReference type="Proteomes" id="UP000000599"/>
    </source>
</evidence>
<feature type="transmembrane region" description="Helical" evidence="1">
    <location>
        <begin position="99"/>
        <end position="120"/>
    </location>
</feature>
<dbReference type="eggNOG" id="KOG4453">
    <property type="taxonomic scope" value="Eukaryota"/>
</dbReference>
<dbReference type="KEGG" id="dha:DEHA2D18436g"/>
<feature type="transmembrane region" description="Helical" evidence="1">
    <location>
        <begin position="199"/>
        <end position="220"/>
    </location>
</feature>
<organism evidence="2 3">
    <name type="scientific">Debaryomyces hansenii (strain ATCC 36239 / CBS 767 / BCRC 21394 / JCM 1990 / NBRC 0083 / IGC 2968)</name>
    <name type="common">Yeast</name>
    <name type="synonym">Torulaspora hansenii</name>
    <dbReference type="NCBI Taxonomy" id="284592"/>
    <lineage>
        <taxon>Eukaryota</taxon>
        <taxon>Fungi</taxon>
        <taxon>Dikarya</taxon>
        <taxon>Ascomycota</taxon>
        <taxon>Saccharomycotina</taxon>
        <taxon>Pichiomycetes</taxon>
        <taxon>Debaryomycetaceae</taxon>
        <taxon>Debaryomyces</taxon>
    </lineage>
</organism>
<dbReference type="GO" id="GO:0004143">
    <property type="term" value="F:ATP-dependent diacylglycerol kinase activity"/>
    <property type="evidence" value="ECO:0007669"/>
    <property type="project" value="InterPro"/>
</dbReference>
<evidence type="ECO:0000256" key="1">
    <source>
        <dbReference type="SAM" id="Phobius"/>
    </source>
</evidence>
<keyword evidence="1" id="KW-0472">Membrane</keyword>
<dbReference type="OrthoDB" id="5673at2759"/>
<dbReference type="PANTHER" id="PTHR31303:SF1">
    <property type="entry name" value="CTP-DEPENDENT DIACYLGLYCEROL KINASE 1"/>
    <property type="match status" value="1"/>
</dbReference>
<dbReference type="GeneID" id="2901573"/>
<feature type="transmembrane region" description="Helical" evidence="1">
    <location>
        <begin position="241"/>
        <end position="259"/>
    </location>
</feature>
<dbReference type="OMA" id="TKHEVPR"/>
<reference evidence="2 3" key="1">
    <citation type="journal article" date="2004" name="Nature">
        <title>Genome evolution in yeasts.</title>
        <authorList>
            <consortium name="Genolevures"/>
            <person name="Dujon B."/>
            <person name="Sherman D."/>
            <person name="Fischer G."/>
            <person name="Durrens P."/>
            <person name="Casaregola S."/>
            <person name="Lafontaine I."/>
            <person name="de Montigny J."/>
            <person name="Marck C."/>
            <person name="Neuveglise C."/>
            <person name="Talla E."/>
            <person name="Goffard N."/>
            <person name="Frangeul L."/>
            <person name="Aigle M."/>
            <person name="Anthouard V."/>
            <person name="Babour A."/>
            <person name="Barbe V."/>
            <person name="Barnay S."/>
            <person name="Blanchin S."/>
            <person name="Beckerich J.M."/>
            <person name="Beyne E."/>
            <person name="Bleykasten C."/>
            <person name="Boisrame A."/>
            <person name="Boyer J."/>
            <person name="Cattolico L."/>
            <person name="Confanioleri F."/>
            <person name="de Daruvar A."/>
            <person name="Despons L."/>
            <person name="Fabre E."/>
            <person name="Fairhead C."/>
            <person name="Ferry-Dumazet H."/>
            <person name="Groppi A."/>
            <person name="Hantraye F."/>
            <person name="Hennequin C."/>
            <person name="Jauniaux N."/>
            <person name="Joyet P."/>
            <person name="Kachouri R."/>
            <person name="Kerrest A."/>
            <person name="Koszul R."/>
            <person name="Lemaire M."/>
            <person name="Lesur I."/>
            <person name="Ma L."/>
            <person name="Muller H."/>
            <person name="Nicaud J.M."/>
            <person name="Nikolski M."/>
            <person name="Oztas S."/>
            <person name="Ozier-Kalogeropoulos O."/>
            <person name="Pellenz S."/>
            <person name="Potier S."/>
            <person name="Richard G.F."/>
            <person name="Straub M.L."/>
            <person name="Suleau A."/>
            <person name="Swennene D."/>
            <person name="Tekaia F."/>
            <person name="Wesolowski-Louvel M."/>
            <person name="Westhof E."/>
            <person name="Wirth B."/>
            <person name="Zeniou-Meyer M."/>
            <person name="Zivanovic I."/>
            <person name="Bolotin-Fukuhara M."/>
            <person name="Thierry A."/>
            <person name="Bouchier C."/>
            <person name="Caudron B."/>
            <person name="Scarpelli C."/>
            <person name="Gaillardin C."/>
            <person name="Weissenbach J."/>
            <person name="Wincker P."/>
            <person name="Souciet J.L."/>
        </authorList>
    </citation>
    <scope>NUCLEOTIDE SEQUENCE [LARGE SCALE GENOMIC DNA]</scope>
    <source>
        <strain evidence="3">ATCC 36239 / CBS 767 / BCRC 21394 / JCM 1990 / NBRC 0083 / IGC 2968</strain>
    </source>
</reference>
<dbReference type="PANTHER" id="PTHR31303">
    <property type="entry name" value="CTP-DEPENDENT DIACYLGLYCEROL KINASE 1"/>
    <property type="match status" value="1"/>
</dbReference>
<dbReference type="Proteomes" id="UP000000599">
    <property type="component" value="Chromosome D"/>
</dbReference>
<protein>
    <submittedName>
        <fullName evidence="2">DEHA2D18436p</fullName>
    </submittedName>
</protein>
<dbReference type="InParanoid" id="Q6BR83"/>